<protein>
    <recommendedName>
        <fullName evidence="1">IraD/Gp25-like domain-containing protein</fullName>
    </recommendedName>
</protein>
<dbReference type="Proteomes" id="UP000218023">
    <property type="component" value="Unassembled WGS sequence"/>
</dbReference>
<evidence type="ECO:0000313" key="3">
    <source>
        <dbReference type="Proteomes" id="UP000218023"/>
    </source>
</evidence>
<feature type="domain" description="IraD/Gp25-like" evidence="1">
    <location>
        <begin position="30"/>
        <end position="117"/>
    </location>
</feature>
<dbReference type="EMBL" id="NSJZ01000010">
    <property type="protein sequence ID" value="PAU96821.1"/>
    <property type="molecule type" value="Genomic_DNA"/>
</dbReference>
<organism evidence="2 3">
    <name type="scientific">Paracoccus salipaludis</name>
    <dbReference type="NCBI Taxonomy" id="2032623"/>
    <lineage>
        <taxon>Bacteria</taxon>
        <taxon>Pseudomonadati</taxon>
        <taxon>Pseudomonadota</taxon>
        <taxon>Alphaproteobacteria</taxon>
        <taxon>Rhodobacterales</taxon>
        <taxon>Paracoccaceae</taxon>
        <taxon>Paracoccus</taxon>
    </lineage>
</organism>
<dbReference type="RefSeq" id="WP_095640611.1">
    <property type="nucleotide sequence ID" value="NZ_NSJZ01000010.1"/>
</dbReference>
<keyword evidence="3" id="KW-1185">Reference proteome</keyword>
<gene>
    <name evidence="2" type="ORF">CK240_11940</name>
</gene>
<accession>A0A2A2GH31</accession>
<comment type="caution">
    <text evidence="2">The sequence shown here is derived from an EMBL/GenBank/DDBJ whole genome shotgun (WGS) entry which is preliminary data.</text>
</comment>
<evidence type="ECO:0000313" key="2">
    <source>
        <dbReference type="EMBL" id="PAU96821.1"/>
    </source>
</evidence>
<reference evidence="2 3" key="1">
    <citation type="submission" date="2017-09" db="EMBL/GenBank/DDBJ databases">
        <title>Paracoccus alkalisoli sp. nov., isolated from saline alkaline soil.</title>
        <authorList>
            <person name="Dong X."/>
            <person name="Zhang G."/>
        </authorList>
    </citation>
    <scope>NUCLEOTIDE SEQUENCE [LARGE SCALE GENOMIC DNA]</scope>
    <source>
        <strain evidence="2 3">WN007</strain>
    </source>
</reference>
<dbReference type="OrthoDB" id="9802846at2"/>
<dbReference type="SUPFAM" id="SSF160719">
    <property type="entry name" value="gpW/gp25-like"/>
    <property type="match status" value="1"/>
</dbReference>
<sequence>MAGLQGWLFAQPGGPALAANGTVATVSGPALISQSLMILLGTVPGERVMRPDYGCPLDRLAFAPNDATTAGLAIHYVRQALRRWEPRVEILRLNAGPSLQDSPEALRIWLEYRIRQTVQRGSLSFTLDLGRPHA</sequence>
<dbReference type="AlphaFoldDB" id="A0A2A2GH31"/>
<proteinExistence type="predicted"/>
<dbReference type="InterPro" id="IPR007048">
    <property type="entry name" value="IraD/Gp25-like"/>
</dbReference>
<dbReference type="Pfam" id="PF04965">
    <property type="entry name" value="GPW_gp25"/>
    <property type="match status" value="1"/>
</dbReference>
<evidence type="ECO:0000259" key="1">
    <source>
        <dbReference type="Pfam" id="PF04965"/>
    </source>
</evidence>
<dbReference type="Gene3D" id="3.10.450.40">
    <property type="match status" value="1"/>
</dbReference>
<name>A0A2A2GH31_9RHOB</name>